<dbReference type="EMBL" id="CAEZUX010000021">
    <property type="protein sequence ID" value="CAB4609787.1"/>
    <property type="molecule type" value="Genomic_DNA"/>
</dbReference>
<dbReference type="Pfam" id="PF13579">
    <property type="entry name" value="Glyco_trans_4_4"/>
    <property type="match status" value="1"/>
</dbReference>
<evidence type="ECO:0000259" key="2">
    <source>
        <dbReference type="Pfam" id="PF13579"/>
    </source>
</evidence>
<gene>
    <name evidence="3" type="ORF">UFOPK1874_00343</name>
</gene>
<feature type="domain" description="Glycosyltransferase subfamily 4-like N-terminal" evidence="2">
    <location>
        <begin position="16"/>
        <end position="196"/>
    </location>
</feature>
<dbReference type="Pfam" id="PF00534">
    <property type="entry name" value="Glycos_transf_1"/>
    <property type="match status" value="1"/>
</dbReference>
<dbReference type="GO" id="GO:0016757">
    <property type="term" value="F:glycosyltransferase activity"/>
    <property type="evidence" value="ECO:0007669"/>
    <property type="project" value="InterPro"/>
</dbReference>
<name>A0A6J6H8A0_9ZZZZ</name>
<dbReference type="PANTHER" id="PTHR45947">
    <property type="entry name" value="SULFOQUINOVOSYL TRANSFERASE SQD2"/>
    <property type="match status" value="1"/>
</dbReference>
<dbReference type="AlphaFoldDB" id="A0A6J6H8A0"/>
<dbReference type="SUPFAM" id="SSF53756">
    <property type="entry name" value="UDP-Glycosyltransferase/glycogen phosphorylase"/>
    <property type="match status" value="1"/>
</dbReference>
<dbReference type="InterPro" id="IPR028098">
    <property type="entry name" value="Glyco_trans_4-like_N"/>
</dbReference>
<evidence type="ECO:0000313" key="3">
    <source>
        <dbReference type="EMBL" id="CAB4609787.1"/>
    </source>
</evidence>
<organism evidence="3">
    <name type="scientific">freshwater metagenome</name>
    <dbReference type="NCBI Taxonomy" id="449393"/>
    <lineage>
        <taxon>unclassified sequences</taxon>
        <taxon>metagenomes</taxon>
        <taxon>ecological metagenomes</taxon>
    </lineage>
</organism>
<reference evidence="3" key="1">
    <citation type="submission" date="2020-05" db="EMBL/GenBank/DDBJ databases">
        <authorList>
            <person name="Chiriac C."/>
            <person name="Salcher M."/>
            <person name="Ghai R."/>
            <person name="Kavagutti S V."/>
        </authorList>
    </citation>
    <scope>NUCLEOTIDE SEQUENCE</scope>
</reference>
<dbReference type="InterPro" id="IPR050194">
    <property type="entry name" value="Glycosyltransferase_grp1"/>
</dbReference>
<proteinExistence type="predicted"/>
<dbReference type="CDD" id="cd03801">
    <property type="entry name" value="GT4_PimA-like"/>
    <property type="match status" value="1"/>
</dbReference>
<feature type="domain" description="Glycosyl transferase family 1" evidence="1">
    <location>
        <begin position="216"/>
        <end position="369"/>
    </location>
</feature>
<dbReference type="PANTHER" id="PTHR45947:SF3">
    <property type="entry name" value="SULFOQUINOVOSYL TRANSFERASE SQD2"/>
    <property type="match status" value="1"/>
</dbReference>
<dbReference type="Gene3D" id="3.40.50.2000">
    <property type="entry name" value="Glycogen Phosphorylase B"/>
    <property type="match status" value="2"/>
</dbReference>
<dbReference type="InterPro" id="IPR001296">
    <property type="entry name" value="Glyco_trans_1"/>
</dbReference>
<protein>
    <submittedName>
        <fullName evidence="3">Unannotated protein</fullName>
    </submittedName>
</protein>
<sequence length="408" mass="46443">MRILYVVQRYGEKIVGGSEAACRHFAENLAQRGHDVHVLTSCAHDYVDWADEYEPGEHNINGVHVHRLQVVEPRQDKLFAPLHNWIMAHPGSAPLFEQQRWTTLMGPQMRDQREWLLEHGHTYDVVVFMTYLYTTATQGLPTVAGRVPTILQPTAHDEPPAYVSIYNSVFRQPDAFLFFTPEEKEVVERLYGVQPHGATIGIGIDTHQQRGDGQRFRQQFEIGDTDYLVYVGRLDASKGVGELLRFFDSYKKRNNVNLKLVLAGGGQIELPDRDDVVVTGFLDEQMKRDVIAGSLALVQPSYFESFSIVLCEAWLESRPALVQGHGEVLRGQAMRSNGAIPYEGFAEFEASVNYLLNNRDSGDQMGRNGLDYVKNNYEWNVVLQRFEETIALAQQRFSERRLVTTPLQ</sequence>
<accession>A0A6J6H8A0</accession>
<evidence type="ECO:0000259" key="1">
    <source>
        <dbReference type="Pfam" id="PF00534"/>
    </source>
</evidence>